<gene>
    <name evidence="2" type="ORF">Raf01_49090</name>
</gene>
<dbReference type="EMBL" id="BONZ01000045">
    <property type="protein sequence ID" value="GIH16737.1"/>
    <property type="molecule type" value="Genomic_DNA"/>
</dbReference>
<feature type="signal peptide" evidence="1">
    <location>
        <begin position="1"/>
        <end position="18"/>
    </location>
</feature>
<sequence>MAARLRALVGLLPGCTLAALLAPAARAVAMTNPGFEQPVTGGVIPGWRQTFGRAPAFAVVDTSPDRSLYGASIGVLFEMTLENRCLLTPLVARFCPRPSSPLSLAWLVHQSPVPPPARRRPPPIRCPWALR</sequence>
<organism evidence="2 3">
    <name type="scientific">Rugosimonospora africana</name>
    <dbReference type="NCBI Taxonomy" id="556532"/>
    <lineage>
        <taxon>Bacteria</taxon>
        <taxon>Bacillati</taxon>
        <taxon>Actinomycetota</taxon>
        <taxon>Actinomycetes</taxon>
        <taxon>Micromonosporales</taxon>
        <taxon>Micromonosporaceae</taxon>
        <taxon>Rugosimonospora</taxon>
    </lineage>
</organism>
<proteinExistence type="predicted"/>
<dbReference type="AlphaFoldDB" id="A0A8J3VS03"/>
<reference evidence="2" key="1">
    <citation type="submission" date="2021-01" db="EMBL/GenBank/DDBJ databases">
        <title>Whole genome shotgun sequence of Rugosimonospora africana NBRC 104875.</title>
        <authorList>
            <person name="Komaki H."/>
            <person name="Tamura T."/>
        </authorList>
    </citation>
    <scope>NUCLEOTIDE SEQUENCE</scope>
    <source>
        <strain evidence="2">NBRC 104875</strain>
    </source>
</reference>
<feature type="chain" id="PRO_5038777261" evidence="1">
    <location>
        <begin position="19"/>
        <end position="131"/>
    </location>
</feature>
<evidence type="ECO:0000256" key="1">
    <source>
        <dbReference type="SAM" id="SignalP"/>
    </source>
</evidence>
<keyword evidence="1" id="KW-0732">Signal</keyword>
<keyword evidence="3" id="KW-1185">Reference proteome</keyword>
<accession>A0A8J3VS03</accession>
<name>A0A8J3VS03_9ACTN</name>
<protein>
    <submittedName>
        <fullName evidence="2">Uncharacterized protein</fullName>
    </submittedName>
</protein>
<comment type="caution">
    <text evidence="2">The sequence shown here is derived from an EMBL/GenBank/DDBJ whole genome shotgun (WGS) entry which is preliminary data.</text>
</comment>
<evidence type="ECO:0000313" key="3">
    <source>
        <dbReference type="Proteomes" id="UP000642748"/>
    </source>
</evidence>
<dbReference type="Proteomes" id="UP000642748">
    <property type="component" value="Unassembled WGS sequence"/>
</dbReference>
<evidence type="ECO:0000313" key="2">
    <source>
        <dbReference type="EMBL" id="GIH16737.1"/>
    </source>
</evidence>